<dbReference type="AlphaFoldDB" id="A0A9C7QPW5"/>
<accession>A0A9C7QPW5</accession>
<reference evidence="2" key="2">
    <citation type="submission" date="2022-05" db="EMBL/GenBank/DDBJ databases">
        <authorList>
            <consortium name="NCBI Pathogen Detection Project"/>
        </authorList>
    </citation>
    <scope>NUCLEOTIDE SEQUENCE</scope>
    <source>
        <strain evidence="2">CAV1698</strain>
    </source>
</reference>
<comment type="caution">
    <text evidence="2">The sequence shown here is derived from an EMBL/GenBank/DDBJ whole genome shotgun (WGS) entry which is preliminary data.</text>
</comment>
<dbReference type="Proteomes" id="UP000862426">
    <property type="component" value="Unassembled WGS sequence"/>
</dbReference>
<evidence type="ECO:0000313" key="2">
    <source>
        <dbReference type="EMBL" id="HCD1257703.1"/>
    </source>
</evidence>
<gene>
    <name evidence="2" type="ORF">JD854_RS21930</name>
</gene>
<dbReference type="EMBL" id="DACYAJ020000037">
    <property type="protein sequence ID" value="HCD1257703.1"/>
    <property type="molecule type" value="Genomic_DNA"/>
</dbReference>
<name>A0A9C7QPW5_CITAM</name>
<feature type="domain" description="Cysteine-rich CPCC" evidence="1">
    <location>
        <begin position="14"/>
        <end position="68"/>
    </location>
</feature>
<sequence length="73" mass="8443">MVVKNNDILSNRIYSCPCCGLMMSVEYCRHVVCPKCEWIEDPEQLDDHDLSEGRNAMSLNEAKVTFRKSQVYV</sequence>
<dbReference type="InterPro" id="IPR025983">
    <property type="entry name" value="Cys_rich_CPCC"/>
</dbReference>
<evidence type="ECO:0000313" key="3">
    <source>
        <dbReference type="Proteomes" id="UP000862426"/>
    </source>
</evidence>
<dbReference type="Pfam" id="PF14206">
    <property type="entry name" value="Cys_rich_CPCC"/>
    <property type="match status" value="1"/>
</dbReference>
<evidence type="ECO:0000259" key="1">
    <source>
        <dbReference type="Pfam" id="PF14206"/>
    </source>
</evidence>
<reference evidence="2" key="1">
    <citation type="journal article" date="2018" name="Genome Biol.">
        <title>SKESA: strategic k-mer extension for scrupulous assemblies.</title>
        <authorList>
            <person name="Souvorov A."/>
            <person name="Agarwala R."/>
            <person name="Lipman D.J."/>
        </authorList>
    </citation>
    <scope>NUCLEOTIDE SEQUENCE</scope>
    <source>
        <strain evidence="2">CAV1698</strain>
    </source>
</reference>
<protein>
    <recommendedName>
        <fullName evidence="1">Cysteine-rich CPCC domain-containing protein</fullName>
    </recommendedName>
</protein>
<proteinExistence type="predicted"/>
<organism evidence="2 3">
    <name type="scientific">Citrobacter amalonaticus</name>
    <dbReference type="NCBI Taxonomy" id="35703"/>
    <lineage>
        <taxon>Bacteria</taxon>
        <taxon>Pseudomonadati</taxon>
        <taxon>Pseudomonadota</taxon>
        <taxon>Gammaproteobacteria</taxon>
        <taxon>Enterobacterales</taxon>
        <taxon>Enterobacteriaceae</taxon>
        <taxon>Citrobacter</taxon>
    </lineage>
</organism>